<sequence>MEGYVAGRFLGEGVYIAGNRHIWFLFAGLLLTKIQLFNLTESGMEGYVAGRFLGEGFYIAGNRHIWFLFAGCGNNLMPGSSYTMFFRRDKRLFLTALGKGDDTLFRKDLWVGDKNLKNKFPKLFQVAVDKNSVVQSNGEWDGGICRWQVSWRRSLYSWEQTYLVSLCRVLEDAHPIRESSDT</sequence>
<comment type="caution">
    <text evidence="1">The sequence shown here is derived from an EMBL/GenBank/DDBJ whole genome shotgun (WGS) entry which is preliminary data.</text>
</comment>
<evidence type="ECO:0000313" key="1">
    <source>
        <dbReference type="EMBL" id="KAK7268309.1"/>
    </source>
</evidence>
<name>A0AAN9F3Y6_CROPI</name>
<evidence type="ECO:0000313" key="2">
    <source>
        <dbReference type="Proteomes" id="UP001372338"/>
    </source>
</evidence>
<dbReference type="PANTHER" id="PTHR36617">
    <property type="entry name" value="PROTEIN, PUTATIVE-RELATED"/>
    <property type="match status" value="1"/>
</dbReference>
<accession>A0AAN9F3Y6</accession>
<dbReference type="EMBL" id="JAYWIO010000004">
    <property type="protein sequence ID" value="KAK7268309.1"/>
    <property type="molecule type" value="Genomic_DNA"/>
</dbReference>
<gene>
    <name evidence="1" type="ORF">RIF29_21006</name>
</gene>
<dbReference type="Proteomes" id="UP001372338">
    <property type="component" value="Unassembled WGS sequence"/>
</dbReference>
<reference evidence="1 2" key="1">
    <citation type="submission" date="2024-01" db="EMBL/GenBank/DDBJ databases">
        <title>The genomes of 5 underutilized Papilionoideae crops provide insights into root nodulation and disease resistanc.</title>
        <authorList>
            <person name="Yuan L."/>
        </authorList>
    </citation>
    <scope>NUCLEOTIDE SEQUENCE [LARGE SCALE GENOMIC DNA]</scope>
    <source>
        <strain evidence="1">ZHUSHIDOU_FW_LH</strain>
        <tissue evidence="1">Leaf</tissue>
    </source>
</reference>
<protein>
    <submittedName>
        <fullName evidence="1">Uncharacterized protein</fullName>
    </submittedName>
</protein>
<dbReference type="AlphaFoldDB" id="A0AAN9F3Y6"/>
<keyword evidence="2" id="KW-1185">Reference proteome</keyword>
<organism evidence="1 2">
    <name type="scientific">Crotalaria pallida</name>
    <name type="common">Smooth rattlebox</name>
    <name type="synonym">Crotalaria striata</name>
    <dbReference type="NCBI Taxonomy" id="3830"/>
    <lineage>
        <taxon>Eukaryota</taxon>
        <taxon>Viridiplantae</taxon>
        <taxon>Streptophyta</taxon>
        <taxon>Embryophyta</taxon>
        <taxon>Tracheophyta</taxon>
        <taxon>Spermatophyta</taxon>
        <taxon>Magnoliopsida</taxon>
        <taxon>eudicotyledons</taxon>
        <taxon>Gunneridae</taxon>
        <taxon>Pentapetalae</taxon>
        <taxon>rosids</taxon>
        <taxon>fabids</taxon>
        <taxon>Fabales</taxon>
        <taxon>Fabaceae</taxon>
        <taxon>Papilionoideae</taxon>
        <taxon>50 kb inversion clade</taxon>
        <taxon>genistoids sensu lato</taxon>
        <taxon>core genistoids</taxon>
        <taxon>Crotalarieae</taxon>
        <taxon>Crotalaria</taxon>
    </lineage>
</organism>
<proteinExistence type="predicted"/>
<dbReference type="PANTHER" id="PTHR36617:SF15">
    <property type="entry name" value="REVERSE TRANSCRIPTASE ZINC-BINDING DOMAIN-CONTAINING PROTEIN"/>
    <property type="match status" value="1"/>
</dbReference>